<evidence type="ECO:0000259" key="3">
    <source>
        <dbReference type="PROSITE" id="PS51767"/>
    </source>
</evidence>
<keyword evidence="5" id="KW-1185">Reference proteome</keyword>
<feature type="region of interest" description="Disordered" evidence="1">
    <location>
        <begin position="557"/>
        <end position="610"/>
    </location>
</feature>
<keyword evidence="2" id="KW-0472">Membrane</keyword>
<name>A0A4R8PQB1_9PEZI</name>
<proteinExistence type="predicted"/>
<dbReference type="SUPFAM" id="SSF50630">
    <property type="entry name" value="Acid proteases"/>
    <property type="match status" value="1"/>
</dbReference>
<dbReference type="AlphaFoldDB" id="A0A4R8PQB1"/>
<accession>A0A4R8PQB1</accession>
<comment type="caution">
    <text evidence="4">The sequence shown here is derived from an EMBL/GenBank/DDBJ whole genome shotgun (WGS) entry which is preliminary data.</text>
</comment>
<reference evidence="4 5" key="1">
    <citation type="submission" date="2018-11" db="EMBL/GenBank/DDBJ databases">
        <title>Genome sequence and assembly of Colletotrichum spinosum.</title>
        <authorList>
            <person name="Gan P."/>
            <person name="Shirasu K."/>
        </authorList>
    </citation>
    <scope>NUCLEOTIDE SEQUENCE [LARGE SCALE GENOMIC DNA]</scope>
    <source>
        <strain evidence="4 5">CBS 515.97</strain>
    </source>
</reference>
<keyword evidence="2" id="KW-0812">Transmembrane</keyword>
<feature type="domain" description="Peptidase A1" evidence="3">
    <location>
        <begin position="57"/>
        <end position="459"/>
    </location>
</feature>
<dbReference type="InterPro" id="IPR021109">
    <property type="entry name" value="Peptidase_aspartic_dom_sf"/>
</dbReference>
<dbReference type="PROSITE" id="PS51767">
    <property type="entry name" value="PEPTIDASE_A1"/>
    <property type="match status" value="1"/>
</dbReference>
<dbReference type="Pfam" id="PF00026">
    <property type="entry name" value="Asp"/>
    <property type="match status" value="1"/>
</dbReference>
<evidence type="ECO:0000256" key="2">
    <source>
        <dbReference type="SAM" id="Phobius"/>
    </source>
</evidence>
<evidence type="ECO:0000313" key="4">
    <source>
        <dbReference type="EMBL" id="TDZ27831.1"/>
    </source>
</evidence>
<sequence length="610" mass="65628">MIICRKPAGCALLAWALQTGQGPTKPESLFADRPHDVVVCWFEKTSADALDGCTPQRLPQLLSPTPFEAKWSSANFGPDGPWQAVQTTVGADFELALYPGHTFPSWIIQTSYCKLNSSNGCYASKAGTYNSAEASQFGSGSTSGIIYQPPITHWMVGIGAVGKAPQFWVDRMQLESGASNGPTHQVENTSLVLLENQMLAYPGGQWYPAFAGCLGVGAPNTINQSFSTNTYPVNASLIPGMLSSQQKIPSNSFGMHIGSVGSRIRGSLVFGGYDQNRLVGEVLVADGDFTDNPVTLRDISIEVIQGTSPFDFSSQDGLLAAGNSSIQNGIRVSIDGCAPYLTLPKSTCDSIASHLPVMYDTNLGLYLWDTESSAYSQIVSSASTLSFTFLSGINTRPLTIRVPFVHLNLTLSEPLAESPTPYFPCFTGGDGRYALGRAFLQDAFLGANWGQSKWWLGQAPGPNIALSSRIVPIEESDTEIIAGGNDWEESWKGAWPVLANDRDNGTTTVESPRDDGRATTASQLSTGAIAGIAIGGVLALVALGLGVFLWRRRRRESREPMRQREIEPPRHEDDGPAEAYGSPPTYTWGMNSGKPSSLHDNTRIVRVELP</sequence>
<feature type="transmembrane region" description="Helical" evidence="2">
    <location>
        <begin position="528"/>
        <end position="550"/>
    </location>
</feature>
<feature type="compositionally biased region" description="Basic and acidic residues" evidence="1">
    <location>
        <begin position="557"/>
        <end position="574"/>
    </location>
</feature>
<keyword evidence="2" id="KW-1133">Transmembrane helix</keyword>
<dbReference type="Proteomes" id="UP000295083">
    <property type="component" value="Unassembled WGS sequence"/>
</dbReference>
<feature type="compositionally biased region" description="Basic and acidic residues" evidence="1">
    <location>
        <begin position="600"/>
        <end position="610"/>
    </location>
</feature>
<dbReference type="InterPro" id="IPR033121">
    <property type="entry name" value="PEPTIDASE_A1"/>
</dbReference>
<organism evidence="4 5">
    <name type="scientific">Colletotrichum spinosum</name>
    <dbReference type="NCBI Taxonomy" id="1347390"/>
    <lineage>
        <taxon>Eukaryota</taxon>
        <taxon>Fungi</taxon>
        <taxon>Dikarya</taxon>
        <taxon>Ascomycota</taxon>
        <taxon>Pezizomycotina</taxon>
        <taxon>Sordariomycetes</taxon>
        <taxon>Hypocreomycetidae</taxon>
        <taxon>Glomerellales</taxon>
        <taxon>Glomerellaceae</taxon>
        <taxon>Colletotrichum</taxon>
        <taxon>Colletotrichum orbiculare species complex</taxon>
    </lineage>
</organism>
<dbReference type="Gene3D" id="2.40.70.10">
    <property type="entry name" value="Acid Proteases"/>
    <property type="match status" value="2"/>
</dbReference>
<evidence type="ECO:0000256" key="1">
    <source>
        <dbReference type="SAM" id="MobiDB-lite"/>
    </source>
</evidence>
<feature type="region of interest" description="Disordered" evidence="1">
    <location>
        <begin position="498"/>
        <end position="519"/>
    </location>
</feature>
<protein>
    <recommendedName>
        <fullName evidence="3">Peptidase A1 domain-containing protein</fullName>
    </recommendedName>
</protein>
<dbReference type="EMBL" id="QAPG01001767">
    <property type="protein sequence ID" value="TDZ27831.1"/>
    <property type="molecule type" value="Genomic_DNA"/>
</dbReference>
<evidence type="ECO:0000313" key="5">
    <source>
        <dbReference type="Proteomes" id="UP000295083"/>
    </source>
</evidence>
<gene>
    <name evidence="4" type="ORF">C8035_v008716</name>
</gene>
<feature type="compositionally biased region" description="Polar residues" evidence="1">
    <location>
        <begin position="584"/>
        <end position="599"/>
    </location>
</feature>